<dbReference type="GO" id="GO:0005886">
    <property type="term" value="C:plasma membrane"/>
    <property type="evidence" value="ECO:0007669"/>
    <property type="project" value="UniProtKB-SubCell"/>
</dbReference>
<dbReference type="GO" id="GO:0071972">
    <property type="term" value="F:peptidoglycan L,D-transpeptidase activity"/>
    <property type="evidence" value="ECO:0007669"/>
    <property type="project" value="TreeGrafter"/>
</dbReference>
<dbReference type="InterPro" id="IPR005311">
    <property type="entry name" value="PBP_dimer"/>
</dbReference>
<dbReference type="Gene3D" id="3.40.710.10">
    <property type="entry name" value="DD-peptidase/beta-lactamase superfamily"/>
    <property type="match status" value="1"/>
</dbReference>
<feature type="domain" description="Penicillin-binding protein dimerisation" evidence="5">
    <location>
        <begin position="1"/>
        <end position="158"/>
    </location>
</feature>
<feature type="domain" description="Penicillin-binding protein transpeptidase" evidence="4">
    <location>
        <begin position="195"/>
        <end position="492"/>
    </location>
</feature>
<reference evidence="6 7" key="1">
    <citation type="submission" date="2018-08" db="EMBL/GenBank/DDBJ databases">
        <title>A genome reference for cultivated species of the human gut microbiota.</title>
        <authorList>
            <person name="Zou Y."/>
            <person name="Xue W."/>
            <person name="Luo G."/>
        </authorList>
    </citation>
    <scope>NUCLEOTIDE SEQUENCE [LARGE SCALE GENOMIC DNA]</scope>
    <source>
        <strain evidence="6 7">AF48-16</strain>
    </source>
</reference>
<evidence type="ECO:0000256" key="3">
    <source>
        <dbReference type="ARBA" id="ARBA00023136"/>
    </source>
</evidence>
<dbReference type="PANTHER" id="PTHR30627:SF25">
    <property type="entry name" value="PENICILLIN-BINDING PROTEIN 3"/>
    <property type="match status" value="1"/>
</dbReference>
<dbReference type="Proteomes" id="UP000286288">
    <property type="component" value="Unassembled WGS sequence"/>
</dbReference>
<evidence type="ECO:0000313" key="6">
    <source>
        <dbReference type="EMBL" id="RHK05252.1"/>
    </source>
</evidence>
<dbReference type="SUPFAM" id="SSF56601">
    <property type="entry name" value="beta-lactamase/transpeptidase-like"/>
    <property type="match status" value="1"/>
</dbReference>
<dbReference type="GO" id="GO:0008658">
    <property type="term" value="F:penicillin binding"/>
    <property type="evidence" value="ECO:0007669"/>
    <property type="project" value="InterPro"/>
</dbReference>
<comment type="subcellular location">
    <subcellularLocation>
        <location evidence="1">Cell membrane</location>
        <topology evidence="1">Single-pass membrane protein</topology>
    </subcellularLocation>
</comment>
<proteinExistence type="inferred from homology"/>
<dbReference type="PANTHER" id="PTHR30627">
    <property type="entry name" value="PEPTIDOGLYCAN D,D-TRANSPEPTIDASE"/>
    <property type="match status" value="1"/>
</dbReference>
<comment type="caution">
    <text evidence="6">The sequence shown here is derived from an EMBL/GenBank/DDBJ whole genome shotgun (WGS) entry which is preliminary data.</text>
</comment>
<evidence type="ECO:0000256" key="2">
    <source>
        <dbReference type="ARBA" id="ARBA00007171"/>
    </source>
</evidence>
<evidence type="ECO:0000313" key="7">
    <source>
        <dbReference type="Proteomes" id="UP000286288"/>
    </source>
</evidence>
<dbReference type="Pfam" id="PF00905">
    <property type="entry name" value="Transpeptidase"/>
    <property type="match status" value="1"/>
</dbReference>
<dbReference type="InterPro" id="IPR050515">
    <property type="entry name" value="Beta-lactam/transpept"/>
</dbReference>
<comment type="similarity">
    <text evidence="2">Belongs to the transpeptidase family.</text>
</comment>
<dbReference type="GO" id="GO:0071555">
    <property type="term" value="P:cell wall organization"/>
    <property type="evidence" value="ECO:0007669"/>
    <property type="project" value="TreeGrafter"/>
</dbReference>
<protein>
    <submittedName>
        <fullName evidence="6">Penicillin-binding protein 2</fullName>
    </submittedName>
</protein>
<dbReference type="InterPro" id="IPR036138">
    <property type="entry name" value="PBP_dimer_sf"/>
</dbReference>
<organism evidence="6 7">
    <name type="scientific">Enterococcus casseliflavus</name>
    <name type="common">Enterococcus flavescens</name>
    <dbReference type="NCBI Taxonomy" id="37734"/>
    <lineage>
        <taxon>Bacteria</taxon>
        <taxon>Bacillati</taxon>
        <taxon>Bacillota</taxon>
        <taxon>Bacilli</taxon>
        <taxon>Lactobacillales</taxon>
        <taxon>Enterococcaceae</taxon>
        <taxon>Enterococcus</taxon>
    </lineage>
</organism>
<dbReference type="EMBL" id="QRMZ01000022">
    <property type="protein sequence ID" value="RHK05252.1"/>
    <property type="molecule type" value="Genomic_DNA"/>
</dbReference>
<sequence>MLDRNGKKLAENYDYQQLGVNPSKLGTDTQKQESLELISEKYDISMAVIEDKLAQKWAKGDTFVPLKTLETTISHLEIADLPTGVLIGYTNKRHYPLGEATAHLLGYVGKVTAEDIKDKPYLTENDSIGRSGLEAAYDAQLRGRDGVSIVIVDEKKRTKQTLLKKEKVDAVDLKLTIDGQAQQIAFDSLKGKPATIVVSEPKTGQLLAAVSSPSFDPNKMVLGISEKEYQTYADNEDLPFMTRFTNRYAPGSTFKTITAAIGLDSGDITSTETLQINGLKWQKDASWGGFWTTRVKDTPNVDLKKALVYSDNIYFAQKALGMGENTFRNGLNRFIFGEKLDLPLVIESASISNEEKFCSEILLADTAYGQGELMIAPITQLTMYSVFMNDGSIVYPQLLQGKEVKLKKEVISEHAAKTVLTDLIDSVVSPDGYVYSLYNPNYTLAAKTGTAEIKEKQDTLGKENSFLLFFDAQNQRFMGLILSENARENGTAVEKAASIVDYLEETY</sequence>
<gene>
    <name evidence="6" type="ORF">DW084_14730</name>
</gene>
<dbReference type="SUPFAM" id="SSF56519">
    <property type="entry name" value="Penicillin binding protein dimerisation domain"/>
    <property type="match status" value="1"/>
</dbReference>
<keyword evidence="3" id="KW-0472">Membrane</keyword>
<dbReference type="Pfam" id="PF03717">
    <property type="entry name" value="PBP_dimer"/>
    <property type="match status" value="1"/>
</dbReference>
<evidence type="ECO:0000256" key="1">
    <source>
        <dbReference type="ARBA" id="ARBA00004162"/>
    </source>
</evidence>
<evidence type="ECO:0000259" key="5">
    <source>
        <dbReference type="Pfam" id="PF03717"/>
    </source>
</evidence>
<dbReference type="InterPro" id="IPR001460">
    <property type="entry name" value="PCN-bd_Tpept"/>
</dbReference>
<accession>A0A415EPL4</accession>
<dbReference type="Gene3D" id="3.90.1310.10">
    <property type="entry name" value="Penicillin-binding protein 2a (Domain 2)"/>
    <property type="match status" value="1"/>
</dbReference>
<dbReference type="Gene3D" id="3.30.1390.30">
    <property type="entry name" value="Penicillin-binding protein 2a, domain 3"/>
    <property type="match status" value="1"/>
</dbReference>
<evidence type="ECO:0000259" key="4">
    <source>
        <dbReference type="Pfam" id="PF00905"/>
    </source>
</evidence>
<dbReference type="AlphaFoldDB" id="A0A415EPL4"/>
<name>A0A415EPL4_ENTCA</name>
<dbReference type="InterPro" id="IPR012338">
    <property type="entry name" value="Beta-lactam/transpept-like"/>
</dbReference>